<sequence length="113" mass="12680">METIHDALSVCGRWGTLRHDVLRDTPVLGLQPTLDRDEIRLPADGAALLDELISRCPDRDIEHFKFRAVSPTFAHQPLLICGSVRSSTATAFACDERGELRMQTSADLRRKDH</sequence>
<proteinExistence type="predicted"/>
<evidence type="ECO:0000313" key="1">
    <source>
        <dbReference type="EMBL" id="QSB45798.1"/>
    </source>
</evidence>
<keyword evidence="2" id="KW-1185">Reference proteome</keyword>
<organism evidence="1 2">
    <name type="scientific">Tsuneonella flava</name>
    <dbReference type="NCBI Taxonomy" id="2055955"/>
    <lineage>
        <taxon>Bacteria</taxon>
        <taxon>Pseudomonadati</taxon>
        <taxon>Pseudomonadota</taxon>
        <taxon>Alphaproteobacteria</taxon>
        <taxon>Sphingomonadales</taxon>
        <taxon>Erythrobacteraceae</taxon>
        <taxon>Tsuneonella</taxon>
    </lineage>
</organism>
<reference evidence="1 2" key="1">
    <citation type="submission" date="2020-09" db="EMBL/GenBank/DDBJ databases">
        <title>Complete genome sequence of altererythrobacter flavus SS-21NJ, isolated from Dongying oil sludge in Shandong province.</title>
        <authorList>
            <person name="Sun S."/>
            <person name="Zhang Z."/>
        </authorList>
    </citation>
    <scope>NUCLEOTIDE SEQUENCE [LARGE SCALE GENOMIC DNA]</scope>
    <source>
        <strain evidence="1 2">SS-21NJ</strain>
    </source>
</reference>
<dbReference type="Proteomes" id="UP000663637">
    <property type="component" value="Chromosome"/>
</dbReference>
<evidence type="ECO:0000313" key="2">
    <source>
        <dbReference type="Proteomes" id="UP000663637"/>
    </source>
</evidence>
<dbReference type="EMBL" id="CP061510">
    <property type="protein sequence ID" value="QSB45798.1"/>
    <property type="molecule type" value="Genomic_DNA"/>
</dbReference>
<gene>
    <name evidence="1" type="ORF">IDJ81_06835</name>
</gene>
<dbReference type="RefSeq" id="WP_205445082.1">
    <property type="nucleotide sequence ID" value="NZ_CP061510.1"/>
</dbReference>
<protein>
    <submittedName>
        <fullName evidence="1">Uncharacterized protein</fullName>
    </submittedName>
</protein>
<accession>A0ABX7KDA3</accession>
<name>A0ABX7KDA3_9SPHN</name>